<dbReference type="InParanoid" id="A0A146GD81"/>
<accession>A0A146GD81</accession>
<evidence type="ECO:0000313" key="2">
    <source>
        <dbReference type="EMBL" id="GAT34488.1"/>
    </source>
</evidence>
<dbReference type="EMBL" id="BDCO01000002">
    <property type="protein sequence ID" value="GAT34488.1"/>
    <property type="molecule type" value="Genomic_DNA"/>
</dbReference>
<name>A0A146GD81_TERSA</name>
<dbReference type="InterPro" id="IPR032710">
    <property type="entry name" value="NTF2-like_dom_sf"/>
</dbReference>
<gene>
    <name evidence="2" type="ORF">TSACC_22913</name>
</gene>
<dbReference type="OrthoDB" id="9812295at2"/>
<evidence type="ECO:0000259" key="1">
    <source>
        <dbReference type="Pfam" id="PF13474"/>
    </source>
</evidence>
<dbReference type="Proteomes" id="UP000076023">
    <property type="component" value="Unassembled WGS sequence"/>
</dbReference>
<dbReference type="Gene3D" id="3.10.450.50">
    <property type="match status" value="1"/>
</dbReference>
<evidence type="ECO:0000313" key="3">
    <source>
        <dbReference type="Proteomes" id="UP000076023"/>
    </source>
</evidence>
<protein>
    <recommendedName>
        <fullName evidence="1">SnoaL-like domain-containing protein</fullName>
    </recommendedName>
</protein>
<keyword evidence="3" id="KW-1185">Reference proteome</keyword>
<dbReference type="STRING" id="690879.TSACC_22913"/>
<proteinExistence type="predicted"/>
<dbReference type="SUPFAM" id="SSF54427">
    <property type="entry name" value="NTF2-like"/>
    <property type="match status" value="1"/>
</dbReference>
<reference evidence="3" key="1">
    <citation type="journal article" date="2017" name="Genome Announc.">
        <title>Draft Genome Sequence of Terrimicrobium sacchariphilum NM-5T, a Facultative Anaerobic Soil Bacterium of the Class Spartobacteria.</title>
        <authorList>
            <person name="Qiu Y.L."/>
            <person name="Tourlousse D.M."/>
            <person name="Matsuura N."/>
            <person name="Ohashi A."/>
            <person name="Sekiguchi Y."/>
        </authorList>
    </citation>
    <scope>NUCLEOTIDE SEQUENCE [LARGE SCALE GENOMIC DNA]</scope>
    <source>
        <strain evidence="3">NM-5</strain>
    </source>
</reference>
<dbReference type="AlphaFoldDB" id="A0A146GD81"/>
<organism evidence="2 3">
    <name type="scientific">Terrimicrobium sacchariphilum</name>
    <dbReference type="NCBI Taxonomy" id="690879"/>
    <lineage>
        <taxon>Bacteria</taxon>
        <taxon>Pseudomonadati</taxon>
        <taxon>Verrucomicrobiota</taxon>
        <taxon>Terrimicrobiia</taxon>
        <taxon>Terrimicrobiales</taxon>
        <taxon>Terrimicrobiaceae</taxon>
        <taxon>Terrimicrobium</taxon>
    </lineage>
</organism>
<dbReference type="InterPro" id="IPR037401">
    <property type="entry name" value="SnoaL-like"/>
</dbReference>
<dbReference type="Pfam" id="PF13474">
    <property type="entry name" value="SnoaL_3"/>
    <property type="match status" value="1"/>
</dbReference>
<comment type="caution">
    <text evidence="2">The sequence shown here is derived from an EMBL/GenBank/DDBJ whole genome shotgun (WGS) entry which is preliminary data.</text>
</comment>
<feature type="domain" description="SnoaL-like" evidence="1">
    <location>
        <begin position="21"/>
        <end position="140"/>
    </location>
</feature>
<dbReference type="NCBIfam" id="TIGR02246">
    <property type="entry name" value="SgcJ/EcaC family oxidoreductase"/>
    <property type="match status" value="1"/>
</dbReference>
<dbReference type="InterPro" id="IPR011944">
    <property type="entry name" value="Steroid_delta5-4_isomerase"/>
</dbReference>
<sequence>MLREILHNLMSTHPIDPTLQQAFGLWKDAFLRRDLASLMATYAPDAVMYDVKPPFQIRGLDNIRAVWEEAFSCFPPGITYSAIDEKIESSGDLAVMHRVQRFDGAPAGHPMENLHIRLTVTLRREHGRWLVTHEHVSLPFNPETGIVVGTP</sequence>